<gene>
    <name evidence="2" type="ORF">CI1B_42700</name>
</gene>
<evidence type="ECO:0000259" key="1">
    <source>
        <dbReference type="Pfam" id="PF19116"/>
    </source>
</evidence>
<evidence type="ECO:0000313" key="3">
    <source>
        <dbReference type="Proteomes" id="UP000328092"/>
    </source>
</evidence>
<keyword evidence="3" id="KW-1185">Reference proteome</keyword>
<sequence length="1481" mass="152355">MALDIVAQDLIIDETSGLQDDDTSATNATVTYLLSLDSAGGLASPQVASQADFVVASASAGETISSIILTQNSGGTPFSTSVGVNSGIKTVDGNYVWLFQDATHSNVVIGVIGTSDPAAAPAATGPLAFSFALVSTSATHADLYTVQYVPLLHPDTNDPDDRIDLTDKVFASVSASTVVNFSQLGDAPPGHNDWYILDADVASTQKILVTAHDTGVQSEVNVSTQGLGVASQDVRFGRELQIDLISGGTQSAGKDFTNSPTAPNYTAHLDNISSAGFSISQSTPTNTKANIEIHAYNNDDNAKGAAFPGDDNDTEINITGATFKLNGVATTAAALGITVDLSGTGMILLNVGEGVTVDFTTAGGASGSFDRFTIKNIDPDKDYFDVKEVHFTSDTPSAYTEQVGSFINFDDDGPSISTTGTEPTLTVDESALATNDSKSFAANFNSAFGADGAGTLTYALSVVAGPSGLVDTATNQAVNLSLNGTVVEGRTAVSNDLVFTVSVDASGNVTLDQIRAVVHPDTGNDDDSKTLAADNLVKLTATVTDKDGDHQAATLNIGQNLNFKDDGPNISTTGTEPTLTVDESALATNDSKSFAANFSSGFGADGAGTLTYALSVVAGPSGLVDTATNQAVNLSLNGTVVEGRTAVSNDLVFTVSVDASGNVTLDQIRAVVHPDTGNDDDSKTLAADNLVKLTATITDKDGDHHAATLNIGQNLIFKDDGPNISTTGTEPTLTVDESALATNDSKSFAANFNSGFGADGAGTLTYALSVVAGASGLVDTATNQVVNLSLNGTVVEGRTAVSNDLVFTVSVDASGNVTLDQIRAVVHPDTGNDDDSKTLAADDLVKLTATVTDKDGDHHAATLNIGQNLNFKDDGPNISTTGTEATATADETDLSTNPTANFASNFSSGFGADGAGTLTYALSVVAGASGLIDTLTGEAVNLSVNGTVVEGRTAVTNALVFTVSVDATGVVTLDQQRAVVHDPNNGPNDTETLTSDNLVKLTATITDKDGDHHSATLNIGQNLIFTDDAPTITAPFDADPGTAGIQTPETLGNSAGATASGTFGYDIGHDSRPTSFYDATHSDFVDSNSTLAGVQIDLTGTVDNSQNPNITNAVATLTAESATSATFGFTFHYDKDPITAGVQDSTAGGTLVFDKVADTYTITLTDPIDGFSFDVLHTADLVAKQPTGNTGHPLIVAEQLTPNADPNPFFVQFTANSVTQQIGFGFNATGDGAPVGDTTFNNAGAIHDMVTNVNEDWVSATQATNGVAGDTIQKGEVLTLRFFKENILSDVDPNAPGGGTERLDPTTSASGVVIKFDGIGNSEDLVVILDLKNANGNEITRAVNVENADLIKGNANIPFPYNTEFTLDNNDALLIIEQNDYTVAGETYQIQGIQIMQSSNGLTGTAINLNGAIGANGFSNATSNLTAWDPADQDVLKIVDIGFVQQTSGTIDANLDFAFKVADADGDATLLQHIPVGVLNA</sequence>
<dbReference type="Pfam" id="PF19116">
    <property type="entry name" value="DUF5801"/>
    <property type="match status" value="4"/>
</dbReference>
<dbReference type="InterPro" id="IPR043824">
    <property type="entry name" value="DUF5801"/>
</dbReference>
<dbReference type="EMBL" id="CAADFC020000016">
    <property type="protein sequence ID" value="VIO72624.1"/>
    <property type="molecule type" value="Genomic_DNA"/>
</dbReference>
<reference evidence="2" key="1">
    <citation type="submission" date="2019-02" db="EMBL/GenBank/DDBJ databases">
        <authorList>
            <person name="Pothier F.J."/>
        </authorList>
    </citation>
    <scope>NUCLEOTIDE SEQUENCE</scope>
    <source>
        <strain evidence="2">CI-1B</strain>
    </source>
</reference>
<feature type="domain" description="DUF5801" evidence="1">
    <location>
        <begin position="887"/>
        <end position="1020"/>
    </location>
</feature>
<organism evidence="2 3">
    <name type="scientific">Bradyrhizobium ivorense</name>
    <dbReference type="NCBI Taxonomy" id="2511166"/>
    <lineage>
        <taxon>Bacteria</taxon>
        <taxon>Pseudomonadati</taxon>
        <taxon>Pseudomonadota</taxon>
        <taxon>Alphaproteobacteria</taxon>
        <taxon>Hyphomicrobiales</taxon>
        <taxon>Nitrobacteraceae</taxon>
        <taxon>Bradyrhizobium</taxon>
    </lineage>
</organism>
<feature type="domain" description="DUF5801" evidence="1">
    <location>
        <begin position="578"/>
        <end position="712"/>
    </location>
</feature>
<accession>A0A508TEP4</accession>
<protein>
    <recommendedName>
        <fullName evidence="1">DUF5801 domain-containing protein</fullName>
    </recommendedName>
</protein>
<dbReference type="RefSeq" id="WP_175607160.1">
    <property type="nucleotide sequence ID" value="NZ_CAADFC020000016.1"/>
</dbReference>
<feature type="domain" description="DUF5801" evidence="1">
    <location>
        <begin position="424"/>
        <end position="558"/>
    </location>
</feature>
<proteinExistence type="predicted"/>
<comment type="caution">
    <text evidence="2">The sequence shown here is derived from an EMBL/GenBank/DDBJ whole genome shotgun (WGS) entry which is preliminary data.</text>
</comment>
<feature type="domain" description="DUF5801" evidence="1">
    <location>
        <begin position="732"/>
        <end position="866"/>
    </location>
</feature>
<evidence type="ECO:0000313" key="2">
    <source>
        <dbReference type="EMBL" id="VIO72624.1"/>
    </source>
</evidence>
<dbReference type="Proteomes" id="UP000328092">
    <property type="component" value="Unassembled WGS sequence"/>
</dbReference>
<name>A0A508TEP4_9BRAD</name>